<keyword evidence="2" id="KW-0560">Oxidoreductase</keyword>
<accession>A0AAI8YZX4</accession>
<dbReference type="InterPro" id="IPR002347">
    <property type="entry name" value="SDR_fam"/>
</dbReference>
<dbReference type="PANTHER" id="PTHR24321:SF8">
    <property type="entry name" value="ESTRADIOL 17-BETA-DEHYDROGENASE 8-RELATED"/>
    <property type="match status" value="1"/>
</dbReference>
<proteinExistence type="inferred from homology"/>
<dbReference type="GO" id="GO:0016491">
    <property type="term" value="F:oxidoreductase activity"/>
    <property type="evidence" value="ECO:0007669"/>
    <property type="project" value="UniProtKB-KW"/>
</dbReference>
<sequence length="281" mass="30211">MSFLAIEGYHAFVTGARGGIGSAIVKELVANGCKVTAHDLKPVPSSEQNPNIFHIQGDISSEESISSNITTAASRLGPINILCANAGITNEASHPNIWELDLETWEKTYAVNVRGTFLTIKHFLQHALQAQTTSGKALENLSIVVTGSECGKFGQAGHADYASGKSALQYGLVLTVKNEIVRINPRARINAVAPGWVDTELIGERLDDPRELWAEAQGTVPLRKISKPEDVARQVCVLASERVSGHVSGQVVSVDGGMEGRVVWREGEVRDGGEGYWGRKT</sequence>
<comment type="caution">
    <text evidence="3">The sequence shown here is derived from an EMBL/GenBank/DDBJ whole genome shotgun (WGS) entry which is preliminary data.</text>
</comment>
<evidence type="ECO:0000313" key="3">
    <source>
        <dbReference type="EMBL" id="CAK4027172.1"/>
    </source>
</evidence>
<dbReference type="PRINTS" id="PR00081">
    <property type="entry name" value="GDHRDH"/>
</dbReference>
<evidence type="ECO:0000256" key="1">
    <source>
        <dbReference type="ARBA" id="ARBA00006484"/>
    </source>
</evidence>
<keyword evidence="4" id="KW-1185">Reference proteome</keyword>
<dbReference type="EMBL" id="CAVMBE010000031">
    <property type="protein sequence ID" value="CAK4027172.1"/>
    <property type="molecule type" value="Genomic_DNA"/>
</dbReference>
<dbReference type="Pfam" id="PF13561">
    <property type="entry name" value="adh_short_C2"/>
    <property type="match status" value="1"/>
</dbReference>
<dbReference type="Proteomes" id="UP001296104">
    <property type="component" value="Unassembled WGS sequence"/>
</dbReference>
<evidence type="ECO:0000313" key="4">
    <source>
        <dbReference type="Proteomes" id="UP001296104"/>
    </source>
</evidence>
<evidence type="ECO:0000256" key="2">
    <source>
        <dbReference type="ARBA" id="ARBA00023002"/>
    </source>
</evidence>
<protein>
    <submittedName>
        <fullName evidence="3">3-oxoacyl-[acyl-carrier- ] reductase, chloroplastic</fullName>
    </submittedName>
</protein>
<dbReference type="SUPFAM" id="SSF51735">
    <property type="entry name" value="NAD(P)-binding Rossmann-fold domains"/>
    <property type="match status" value="1"/>
</dbReference>
<dbReference type="InterPro" id="IPR036291">
    <property type="entry name" value="NAD(P)-bd_dom_sf"/>
</dbReference>
<comment type="similarity">
    <text evidence="1">Belongs to the short-chain dehydrogenases/reductases (SDR) family.</text>
</comment>
<organism evidence="3 4">
    <name type="scientific">Lecanosticta acicola</name>
    <dbReference type="NCBI Taxonomy" id="111012"/>
    <lineage>
        <taxon>Eukaryota</taxon>
        <taxon>Fungi</taxon>
        <taxon>Dikarya</taxon>
        <taxon>Ascomycota</taxon>
        <taxon>Pezizomycotina</taxon>
        <taxon>Dothideomycetes</taxon>
        <taxon>Dothideomycetidae</taxon>
        <taxon>Mycosphaerellales</taxon>
        <taxon>Mycosphaerellaceae</taxon>
        <taxon>Lecanosticta</taxon>
    </lineage>
</organism>
<name>A0AAI8YZX4_9PEZI</name>
<gene>
    <name evidence="3" type="ORF">LECACI_7A005057</name>
</gene>
<reference evidence="3" key="1">
    <citation type="submission" date="2023-11" db="EMBL/GenBank/DDBJ databases">
        <authorList>
            <person name="Alioto T."/>
            <person name="Alioto T."/>
            <person name="Gomez Garrido J."/>
        </authorList>
    </citation>
    <scope>NUCLEOTIDE SEQUENCE</scope>
</reference>
<dbReference type="PANTHER" id="PTHR24321">
    <property type="entry name" value="DEHYDROGENASES, SHORT CHAIN"/>
    <property type="match status" value="1"/>
</dbReference>
<dbReference type="AlphaFoldDB" id="A0AAI8YZX4"/>
<dbReference type="CDD" id="cd05233">
    <property type="entry name" value="SDR_c"/>
    <property type="match status" value="1"/>
</dbReference>
<dbReference type="Gene3D" id="3.40.50.720">
    <property type="entry name" value="NAD(P)-binding Rossmann-like Domain"/>
    <property type="match status" value="1"/>
</dbReference>